<dbReference type="GO" id="GO:0016758">
    <property type="term" value="F:hexosyltransferase activity"/>
    <property type="evidence" value="ECO:0007669"/>
    <property type="project" value="UniProtKB-ARBA"/>
</dbReference>
<dbReference type="Gene3D" id="3.90.550.10">
    <property type="entry name" value="Spore Coat Polysaccharide Biosynthesis Protein SpsA, Chain A"/>
    <property type="match status" value="1"/>
</dbReference>
<comment type="caution">
    <text evidence="2">The sequence shown here is derived from an EMBL/GenBank/DDBJ whole genome shotgun (WGS) entry which is preliminary data.</text>
</comment>
<protein>
    <submittedName>
        <fullName evidence="2">Glycosyltransferase</fullName>
    </submittedName>
</protein>
<evidence type="ECO:0000313" key="3">
    <source>
        <dbReference type="Proteomes" id="UP000280405"/>
    </source>
</evidence>
<name>A0A3A8EPI9_9GAMM</name>
<dbReference type="InterPro" id="IPR001173">
    <property type="entry name" value="Glyco_trans_2-like"/>
</dbReference>
<dbReference type="OrthoDB" id="8742915at2"/>
<accession>A0A3A8EPI9</accession>
<dbReference type="Pfam" id="PF00535">
    <property type="entry name" value="Glycos_transf_2"/>
    <property type="match status" value="1"/>
</dbReference>
<keyword evidence="2" id="KW-0808">Transferase</keyword>
<dbReference type="RefSeq" id="WP_120384702.1">
    <property type="nucleotide sequence ID" value="NZ_RAXT01000034.1"/>
</dbReference>
<evidence type="ECO:0000259" key="1">
    <source>
        <dbReference type="Pfam" id="PF00535"/>
    </source>
</evidence>
<organism evidence="2 3">
    <name type="scientific">Acinetobacter rongchengensis</name>
    <dbReference type="NCBI Taxonomy" id="2419601"/>
    <lineage>
        <taxon>Bacteria</taxon>
        <taxon>Pseudomonadati</taxon>
        <taxon>Pseudomonadota</taxon>
        <taxon>Gammaproteobacteria</taxon>
        <taxon>Moraxellales</taxon>
        <taxon>Moraxellaceae</taxon>
        <taxon>Acinetobacter</taxon>
    </lineage>
</organism>
<dbReference type="InterPro" id="IPR029044">
    <property type="entry name" value="Nucleotide-diphossugar_trans"/>
</dbReference>
<sequence length="288" mass="33830">MNRDHEPLVSVVIPCYNHEQFVQGCIQSVIDQTYQNIELIIIDDGSKDNSVEKIQEMISICEERFVRFELRCRSNKGLSATLNEALQWCKGNFISPIASDDLMLEKKIERQVEILQKRQDMVAVFGAVQFINNENVKIGEIRQPNKIFEFNDLIYTDRFLPAPTQMIRLEDLRAVGGFVEGMIIEDWYIYLKLLETGKQIIYIDELFCSYRTHDGNTFSNPYKMSLGRLQVLNEFSKHDAFKKAFIKVCWDNALETLKLDFKLSVQIFIYRLLYKFRLVVKKVFHIKK</sequence>
<dbReference type="Proteomes" id="UP000280405">
    <property type="component" value="Unassembled WGS sequence"/>
</dbReference>
<dbReference type="SUPFAM" id="SSF53448">
    <property type="entry name" value="Nucleotide-diphospho-sugar transferases"/>
    <property type="match status" value="1"/>
</dbReference>
<dbReference type="EMBL" id="RAXT01000034">
    <property type="protein sequence ID" value="RKG36792.1"/>
    <property type="molecule type" value="Genomic_DNA"/>
</dbReference>
<keyword evidence="3" id="KW-1185">Reference proteome</keyword>
<feature type="domain" description="Glycosyltransferase 2-like" evidence="1">
    <location>
        <begin position="10"/>
        <end position="151"/>
    </location>
</feature>
<gene>
    <name evidence="2" type="ORF">D7V20_13415</name>
</gene>
<proteinExistence type="predicted"/>
<dbReference type="AlphaFoldDB" id="A0A3A8EPI9"/>
<reference evidence="2 3" key="1">
    <citation type="submission" date="2018-09" db="EMBL/GenBank/DDBJ databases">
        <title>The draft genome of Acinetobacter spp. strains.</title>
        <authorList>
            <person name="Qin J."/>
            <person name="Feng Y."/>
            <person name="Zong Z."/>
        </authorList>
    </citation>
    <scope>NUCLEOTIDE SEQUENCE [LARGE SCALE GENOMIC DNA]</scope>
    <source>
        <strain evidence="2 3">WCHAc060115</strain>
    </source>
</reference>
<dbReference type="PANTHER" id="PTHR22916">
    <property type="entry name" value="GLYCOSYLTRANSFERASE"/>
    <property type="match status" value="1"/>
</dbReference>
<dbReference type="PANTHER" id="PTHR22916:SF3">
    <property type="entry name" value="UDP-GLCNAC:BETAGAL BETA-1,3-N-ACETYLGLUCOSAMINYLTRANSFERASE-LIKE PROTEIN 1"/>
    <property type="match status" value="1"/>
</dbReference>
<evidence type="ECO:0000313" key="2">
    <source>
        <dbReference type="EMBL" id="RKG36792.1"/>
    </source>
</evidence>